<evidence type="ECO:0000313" key="6">
    <source>
        <dbReference type="EMBL" id="QEG39921.1"/>
    </source>
</evidence>
<name>A0A5B9R119_9BACT</name>
<dbReference type="InterPro" id="IPR004033">
    <property type="entry name" value="UbiE/COQ5_MeTrFase"/>
</dbReference>
<keyword evidence="4 5" id="KW-0949">S-adenosyl-L-methionine</keyword>
<dbReference type="KEGG" id="rul:UC8_19230"/>
<evidence type="ECO:0000256" key="4">
    <source>
        <dbReference type="ARBA" id="ARBA00022691"/>
    </source>
</evidence>
<dbReference type="UniPathway" id="UPA00079">
    <property type="reaction ID" value="UER00169"/>
</dbReference>
<dbReference type="PROSITE" id="PS51608">
    <property type="entry name" value="SAM_MT_UBIE"/>
    <property type="match status" value="1"/>
</dbReference>
<dbReference type="AlphaFoldDB" id="A0A5B9R119"/>
<dbReference type="SUPFAM" id="SSF53335">
    <property type="entry name" value="S-adenosyl-L-methionine-dependent methyltransferases"/>
    <property type="match status" value="1"/>
</dbReference>
<evidence type="ECO:0000256" key="1">
    <source>
        <dbReference type="ARBA" id="ARBA00022428"/>
    </source>
</evidence>
<dbReference type="GO" id="GO:0043770">
    <property type="term" value="F:demethylmenaquinone methyltransferase activity"/>
    <property type="evidence" value="ECO:0007669"/>
    <property type="project" value="UniProtKB-UniRule"/>
</dbReference>
<comment type="pathway">
    <text evidence="5">Quinol/quinone metabolism; menaquinone biosynthesis; menaquinol from 1,4-dihydroxy-2-naphthoate: step 2/2.</text>
</comment>
<dbReference type="InterPro" id="IPR023576">
    <property type="entry name" value="UbiE/COQ5_MeTrFase_CS"/>
</dbReference>
<dbReference type="NCBIfam" id="NF001244">
    <property type="entry name" value="PRK00216.1-5"/>
    <property type="match status" value="1"/>
</dbReference>
<comment type="catalytic activity">
    <reaction evidence="5">
        <text>a 2-demethylmenaquinol + S-adenosyl-L-methionine = a menaquinol + S-adenosyl-L-homocysteine + H(+)</text>
        <dbReference type="Rhea" id="RHEA:42640"/>
        <dbReference type="Rhea" id="RHEA-COMP:9539"/>
        <dbReference type="Rhea" id="RHEA-COMP:9563"/>
        <dbReference type="ChEBI" id="CHEBI:15378"/>
        <dbReference type="ChEBI" id="CHEBI:18151"/>
        <dbReference type="ChEBI" id="CHEBI:55437"/>
        <dbReference type="ChEBI" id="CHEBI:57856"/>
        <dbReference type="ChEBI" id="CHEBI:59789"/>
        <dbReference type="EC" id="2.1.1.163"/>
    </reaction>
</comment>
<reference evidence="6 7" key="1">
    <citation type="submission" date="2019-08" db="EMBL/GenBank/DDBJ databases">
        <title>Deep-cultivation of Planctomycetes and their phenomic and genomic characterization uncovers novel biology.</title>
        <authorList>
            <person name="Wiegand S."/>
            <person name="Jogler M."/>
            <person name="Boedeker C."/>
            <person name="Pinto D."/>
            <person name="Vollmers J."/>
            <person name="Rivas-Marin E."/>
            <person name="Kohn T."/>
            <person name="Peeters S.H."/>
            <person name="Heuer A."/>
            <person name="Rast P."/>
            <person name="Oberbeckmann S."/>
            <person name="Bunk B."/>
            <person name="Jeske O."/>
            <person name="Meyerdierks A."/>
            <person name="Storesund J.E."/>
            <person name="Kallscheuer N."/>
            <person name="Luecker S."/>
            <person name="Lage O.M."/>
            <person name="Pohl T."/>
            <person name="Merkel B.J."/>
            <person name="Hornburger P."/>
            <person name="Mueller R.-W."/>
            <person name="Bruemmer F."/>
            <person name="Labrenz M."/>
            <person name="Spormann A.M."/>
            <person name="Op den Camp H."/>
            <person name="Overmann J."/>
            <person name="Amann R."/>
            <person name="Jetten M.S.M."/>
            <person name="Mascher T."/>
            <person name="Medema M.H."/>
            <person name="Devos D.P."/>
            <person name="Kaster A.-K."/>
            <person name="Ovreas L."/>
            <person name="Rohde M."/>
            <person name="Galperin M.Y."/>
            <person name="Jogler C."/>
        </authorList>
    </citation>
    <scope>NUCLEOTIDE SEQUENCE [LARGE SCALE GENOMIC DNA]</scope>
    <source>
        <strain evidence="6 7">UC8</strain>
    </source>
</reference>
<dbReference type="Gene3D" id="3.40.50.150">
    <property type="entry name" value="Vaccinia Virus protein VP39"/>
    <property type="match status" value="1"/>
</dbReference>
<sequence length="231" mass="25910">MDKSGARVREMFRQIAPRYDAMNHLLSVNIDRLWRRQAVNRLRVRDQNPILDVCTGTGDLALAIKKRHPDVPVVGSDFCFAMLQIAHAKDADRGVDFLEADAQHLPFPDHQFQCVTVAFGLRNVADTDRGLAEMMRVCQPGGQVMVLEFSTPTLPLLKQSYGFYFRHVLPRVGQWFARNDKSAYQYLPESVGQFPSGQALLDRMTAVGLVDTRAKQLTCGVATIYEGSKPA</sequence>
<dbReference type="NCBIfam" id="TIGR01934">
    <property type="entry name" value="MenG_MenH_UbiE"/>
    <property type="match status" value="1"/>
</dbReference>
<dbReference type="PANTHER" id="PTHR43591">
    <property type="entry name" value="METHYLTRANSFERASE"/>
    <property type="match status" value="1"/>
</dbReference>
<organism evidence="6 7">
    <name type="scientific">Roseimaritima ulvae</name>
    <dbReference type="NCBI Taxonomy" id="980254"/>
    <lineage>
        <taxon>Bacteria</taxon>
        <taxon>Pseudomonadati</taxon>
        <taxon>Planctomycetota</taxon>
        <taxon>Planctomycetia</taxon>
        <taxon>Pirellulales</taxon>
        <taxon>Pirellulaceae</taxon>
        <taxon>Roseimaritima</taxon>
    </lineage>
</organism>
<dbReference type="Pfam" id="PF01209">
    <property type="entry name" value="Ubie_methyltran"/>
    <property type="match status" value="1"/>
</dbReference>
<keyword evidence="1 5" id="KW-0474">Menaquinone biosynthesis</keyword>
<dbReference type="InterPro" id="IPR029063">
    <property type="entry name" value="SAM-dependent_MTases_sf"/>
</dbReference>
<proteinExistence type="inferred from homology"/>
<dbReference type="GO" id="GO:0032259">
    <property type="term" value="P:methylation"/>
    <property type="evidence" value="ECO:0007669"/>
    <property type="project" value="UniProtKB-KW"/>
</dbReference>
<dbReference type="PROSITE" id="PS01184">
    <property type="entry name" value="UBIE_2"/>
    <property type="match status" value="1"/>
</dbReference>
<feature type="binding site" evidence="5">
    <location>
        <begin position="101"/>
        <end position="102"/>
    </location>
    <ligand>
        <name>S-adenosyl-L-methionine</name>
        <dbReference type="ChEBI" id="CHEBI:59789"/>
    </ligand>
</feature>
<keyword evidence="2 5" id="KW-0489">Methyltransferase</keyword>
<comment type="caution">
    <text evidence="5">Lacks conserved residue(s) required for the propagation of feature annotation.</text>
</comment>
<evidence type="ECO:0000256" key="3">
    <source>
        <dbReference type="ARBA" id="ARBA00022679"/>
    </source>
</evidence>
<gene>
    <name evidence="6" type="primary">ubiE_2</name>
    <name evidence="5" type="synonym">menG</name>
    <name evidence="6" type="ORF">UC8_19230</name>
</gene>
<dbReference type="PANTHER" id="PTHR43591:SF24">
    <property type="entry name" value="2-METHOXY-6-POLYPRENYL-1,4-BENZOQUINOL METHYLASE, MITOCHONDRIAL"/>
    <property type="match status" value="1"/>
</dbReference>
<dbReference type="GO" id="GO:0009234">
    <property type="term" value="P:menaquinone biosynthetic process"/>
    <property type="evidence" value="ECO:0007669"/>
    <property type="project" value="UniProtKB-UniRule"/>
</dbReference>
<dbReference type="EMBL" id="CP042914">
    <property type="protein sequence ID" value="QEG39921.1"/>
    <property type="molecule type" value="Genomic_DNA"/>
</dbReference>
<protein>
    <recommendedName>
        <fullName evidence="5">Demethylmenaquinone methyltransferase</fullName>
        <ecNumber evidence="5">2.1.1.163</ecNumber>
    </recommendedName>
</protein>
<keyword evidence="3 5" id="KW-0808">Transferase</keyword>
<dbReference type="CDD" id="cd02440">
    <property type="entry name" value="AdoMet_MTases"/>
    <property type="match status" value="1"/>
</dbReference>
<comment type="similarity">
    <text evidence="5">Belongs to the class I-like SAM-binding methyltransferase superfamily. MenG/UbiE family.</text>
</comment>
<evidence type="ECO:0000313" key="7">
    <source>
        <dbReference type="Proteomes" id="UP000325286"/>
    </source>
</evidence>
<keyword evidence="7" id="KW-1185">Reference proteome</keyword>
<feature type="binding site" evidence="5">
    <location>
        <position position="57"/>
    </location>
    <ligand>
        <name>S-adenosyl-L-methionine</name>
        <dbReference type="ChEBI" id="CHEBI:59789"/>
    </ligand>
</feature>
<feature type="binding site" evidence="5">
    <location>
        <position position="77"/>
    </location>
    <ligand>
        <name>S-adenosyl-L-methionine</name>
        <dbReference type="ChEBI" id="CHEBI:59789"/>
    </ligand>
</feature>
<evidence type="ECO:0000256" key="5">
    <source>
        <dbReference type="HAMAP-Rule" id="MF_01813"/>
    </source>
</evidence>
<comment type="function">
    <text evidence="5">Methyltransferase required for the conversion of demethylmenaquinol (DMKH2) to menaquinol (MKH2).</text>
</comment>
<evidence type="ECO:0000256" key="2">
    <source>
        <dbReference type="ARBA" id="ARBA00022603"/>
    </source>
</evidence>
<dbReference type="HAMAP" id="MF_01813">
    <property type="entry name" value="MenG_UbiE_methyltr"/>
    <property type="match status" value="1"/>
</dbReference>
<dbReference type="PROSITE" id="PS01183">
    <property type="entry name" value="UBIE_1"/>
    <property type="match status" value="1"/>
</dbReference>
<dbReference type="Proteomes" id="UP000325286">
    <property type="component" value="Chromosome"/>
</dbReference>
<dbReference type="EC" id="2.1.1.163" evidence="5"/>
<accession>A0A5B9R119</accession>